<evidence type="ECO:0000256" key="6">
    <source>
        <dbReference type="ARBA" id="ARBA00023163"/>
    </source>
</evidence>
<evidence type="ECO:0000259" key="10">
    <source>
        <dbReference type="PROSITE" id="PS51294"/>
    </source>
</evidence>
<dbReference type="PANTHER" id="PTHR47999">
    <property type="entry name" value="TRANSCRIPTION FACTOR MYB8-RELATED-RELATED"/>
    <property type="match status" value="1"/>
</dbReference>
<dbReference type="RefSeq" id="XP_010274760.1">
    <property type="nucleotide sequence ID" value="XM_010276458.1"/>
</dbReference>
<dbReference type="CDD" id="cd00167">
    <property type="entry name" value="SANT"/>
    <property type="match status" value="1"/>
</dbReference>
<keyword evidence="12" id="KW-1185">Reference proteome</keyword>
<dbReference type="InterPro" id="IPR017930">
    <property type="entry name" value="Myb_dom"/>
</dbReference>
<dbReference type="PROSITE" id="PS51294">
    <property type="entry name" value="HTH_MYB"/>
    <property type="match status" value="2"/>
</dbReference>
<name>A0A1L2BPH0_NELNU</name>
<dbReference type="SMART" id="SM00717">
    <property type="entry name" value="SANT"/>
    <property type="match status" value="1"/>
</dbReference>
<keyword evidence="3" id="KW-0805">Transcription regulation</keyword>
<protein>
    <submittedName>
        <fullName evidence="11">MYB transcription factor 16 isoform X1</fullName>
    </submittedName>
    <submittedName>
        <fullName evidence="13">Transcription factor MYB113-like</fullName>
    </submittedName>
</protein>
<dbReference type="STRING" id="4432.A0A1L2BPH0"/>
<dbReference type="InterPro" id="IPR009057">
    <property type="entry name" value="Homeodomain-like_sf"/>
</dbReference>
<dbReference type="Pfam" id="PF00249">
    <property type="entry name" value="Myb_DNA-binding"/>
    <property type="match status" value="2"/>
</dbReference>
<reference evidence="13" key="2">
    <citation type="submission" date="2025-04" db="UniProtKB">
        <authorList>
            <consortium name="RefSeq"/>
        </authorList>
    </citation>
    <scope>IDENTIFICATION</scope>
</reference>
<evidence type="ECO:0000256" key="7">
    <source>
        <dbReference type="ARBA" id="ARBA00023242"/>
    </source>
</evidence>
<dbReference type="GO" id="GO:0006355">
    <property type="term" value="P:regulation of DNA-templated transcription"/>
    <property type="evidence" value="ECO:0000318"/>
    <property type="project" value="GO_Central"/>
</dbReference>
<organism evidence="11">
    <name type="scientific">Nelumbo nucifera</name>
    <name type="common">Sacred lotus</name>
    <dbReference type="NCBI Taxonomy" id="4432"/>
    <lineage>
        <taxon>Eukaryota</taxon>
        <taxon>Viridiplantae</taxon>
        <taxon>Streptophyta</taxon>
        <taxon>Embryophyta</taxon>
        <taxon>Tracheophyta</taxon>
        <taxon>Spermatophyta</taxon>
        <taxon>Magnoliopsida</taxon>
        <taxon>Proteales</taxon>
        <taxon>Nelumbonaceae</taxon>
        <taxon>Nelumbo</taxon>
    </lineage>
</organism>
<feature type="compositionally biased region" description="Polar residues" evidence="8">
    <location>
        <begin position="220"/>
        <end position="236"/>
    </location>
</feature>
<dbReference type="OrthoDB" id="2143914at2759"/>
<evidence type="ECO:0000256" key="5">
    <source>
        <dbReference type="ARBA" id="ARBA00023159"/>
    </source>
</evidence>
<proteinExistence type="predicted"/>
<keyword evidence="6" id="KW-0804">Transcription</keyword>
<dbReference type="GO" id="GO:0005634">
    <property type="term" value="C:nucleus"/>
    <property type="evidence" value="ECO:0000318"/>
    <property type="project" value="GO_Central"/>
</dbReference>
<dbReference type="InterPro" id="IPR001005">
    <property type="entry name" value="SANT/Myb"/>
</dbReference>
<dbReference type="GeneID" id="104610007"/>
<feature type="region of interest" description="Disordered" evidence="8">
    <location>
        <begin position="219"/>
        <end position="241"/>
    </location>
</feature>
<sequence length="261" mass="29072">MQNKTPSSEVMDGGLGLRKGAWTEEEDILLRKCIERYGEGMWCKVPLRAGIKRGEFTIDEVDLIIRQLYKLLGNRWSLIAGRLPGRTANDVKNYCNTRLGKNNLAPKKEEKANTTVEKIKAIRPLPRNFSKSSRWFRPLADPTSCEGATSQSANKTISNNSTTVGTNNQSREIPNEASPDLPPPADDLMQWWKSVLDETDEMEMETSCPIISGLAVEEQPATTEGGNTNVEAGNTTDGHEWDDLSFSENIWDLLASEVDII</sequence>
<evidence type="ECO:0000256" key="2">
    <source>
        <dbReference type="ARBA" id="ARBA00022737"/>
    </source>
</evidence>
<dbReference type="EMBL" id="KU198700">
    <property type="protein sequence ID" value="ALU11261.1"/>
    <property type="molecule type" value="Genomic_DNA"/>
</dbReference>
<dbReference type="OMA" id="MEMETSC"/>
<keyword evidence="4" id="KW-0238">DNA-binding</keyword>
<evidence type="ECO:0000256" key="3">
    <source>
        <dbReference type="ARBA" id="ARBA00023015"/>
    </source>
</evidence>
<keyword evidence="2" id="KW-0677">Repeat</keyword>
<evidence type="ECO:0000256" key="8">
    <source>
        <dbReference type="SAM" id="MobiDB-lite"/>
    </source>
</evidence>
<evidence type="ECO:0000313" key="13">
    <source>
        <dbReference type="RefSeq" id="XP_010274760.1"/>
    </source>
</evidence>
<dbReference type="GO" id="GO:0000987">
    <property type="term" value="F:cis-regulatory region sequence-specific DNA binding"/>
    <property type="evidence" value="ECO:0000318"/>
    <property type="project" value="GO_Central"/>
</dbReference>
<keyword evidence="7" id="KW-0539">Nucleus</keyword>
<keyword evidence="5" id="KW-0010">Activator</keyword>
<comment type="subcellular location">
    <subcellularLocation>
        <location evidence="1">Nucleus</location>
    </subcellularLocation>
</comment>
<evidence type="ECO:0000256" key="4">
    <source>
        <dbReference type="ARBA" id="ARBA00023125"/>
    </source>
</evidence>
<dbReference type="Gene3D" id="1.10.10.60">
    <property type="entry name" value="Homeodomain-like"/>
    <property type="match status" value="2"/>
</dbReference>
<dbReference type="eggNOG" id="KOG0048">
    <property type="taxonomic scope" value="Eukaryota"/>
</dbReference>
<feature type="domain" description="HTH myb-type" evidence="10">
    <location>
        <begin position="17"/>
        <end position="42"/>
    </location>
</feature>
<dbReference type="PANTHER" id="PTHR47999:SF24">
    <property type="entry name" value="TRANSCRIPTION FACTOR MYB90"/>
    <property type="match status" value="1"/>
</dbReference>
<dbReference type="InterPro" id="IPR015495">
    <property type="entry name" value="Myb_TF_plants"/>
</dbReference>
<accession>A0A1L2BPH0</accession>
<dbReference type="KEGG" id="nnu:104610007"/>
<gene>
    <name evidence="11" type="primary">MYB16-1</name>
    <name evidence="13" type="synonym">LOC104610007</name>
</gene>
<evidence type="ECO:0000259" key="9">
    <source>
        <dbReference type="PROSITE" id="PS50090"/>
    </source>
</evidence>
<evidence type="ECO:0000313" key="11">
    <source>
        <dbReference type="EMBL" id="ALU11261.1"/>
    </source>
</evidence>
<feature type="domain" description="HTH myb-type" evidence="10">
    <location>
        <begin position="48"/>
        <end position="103"/>
    </location>
</feature>
<evidence type="ECO:0000313" key="12">
    <source>
        <dbReference type="Proteomes" id="UP000189703"/>
    </source>
</evidence>
<dbReference type="PROSITE" id="PS50090">
    <property type="entry name" value="MYB_LIKE"/>
    <property type="match status" value="1"/>
</dbReference>
<feature type="compositionally biased region" description="Polar residues" evidence="8">
    <location>
        <begin position="146"/>
        <end position="172"/>
    </location>
</feature>
<dbReference type="AlphaFoldDB" id="A0A1L2BPH0"/>
<evidence type="ECO:0000256" key="1">
    <source>
        <dbReference type="ARBA" id="ARBA00004123"/>
    </source>
</evidence>
<reference evidence="11" key="1">
    <citation type="submission" date="2015-11" db="EMBL/GenBank/DDBJ databases">
        <title>The red/yellow flower coloration in the lotus (Nulembo nucifera and Nulembo lutea) is associated with an R2R3-MYB transcription factor, MYB5.</title>
        <authorList>
            <person name="Sun S.-S."/>
            <person name="Chen J.-M."/>
            <person name="Wang Q.-F."/>
        </authorList>
    </citation>
    <scope>NUCLEOTIDE SEQUENCE</scope>
</reference>
<feature type="region of interest" description="Disordered" evidence="8">
    <location>
        <begin position="142"/>
        <end position="183"/>
    </location>
</feature>
<dbReference type="Proteomes" id="UP000189703">
    <property type="component" value="Unplaced"/>
</dbReference>
<dbReference type="SUPFAM" id="SSF46689">
    <property type="entry name" value="Homeodomain-like"/>
    <property type="match status" value="1"/>
</dbReference>
<feature type="domain" description="Myb-like" evidence="9">
    <location>
        <begin position="14"/>
        <end position="99"/>
    </location>
</feature>